<comment type="caution">
    <text evidence="1">The sequence shown here is derived from an EMBL/GenBank/DDBJ whole genome shotgun (WGS) entry which is preliminary data.</text>
</comment>
<evidence type="ECO:0000313" key="2">
    <source>
        <dbReference type="Proteomes" id="UP000266841"/>
    </source>
</evidence>
<dbReference type="PANTHER" id="PTHR36401:SF1">
    <property type="entry name" value="NADH DEHYDROGENASE [UBIQUINONE] 1 BETA SUBCOMPLEX SUBUNIT 8, MITOCHONDRIAL"/>
    <property type="match status" value="1"/>
</dbReference>
<dbReference type="Proteomes" id="UP000266841">
    <property type="component" value="Unassembled WGS sequence"/>
</dbReference>
<keyword evidence="2" id="KW-1185">Reference proteome</keyword>
<evidence type="ECO:0000313" key="1">
    <source>
        <dbReference type="EMBL" id="EJK48891.1"/>
    </source>
</evidence>
<gene>
    <name evidence="1" type="ORF">THAOC_32277</name>
</gene>
<reference evidence="1 2" key="1">
    <citation type="journal article" date="2012" name="Genome Biol.">
        <title>Genome and low-iron response of an oceanic diatom adapted to chronic iron limitation.</title>
        <authorList>
            <person name="Lommer M."/>
            <person name="Specht M."/>
            <person name="Roy A.S."/>
            <person name="Kraemer L."/>
            <person name="Andreson R."/>
            <person name="Gutowska M.A."/>
            <person name="Wolf J."/>
            <person name="Bergner S.V."/>
            <person name="Schilhabel M.B."/>
            <person name="Klostermeier U.C."/>
            <person name="Beiko R.G."/>
            <person name="Rosenstiel P."/>
            <person name="Hippler M."/>
            <person name="Laroche J."/>
        </authorList>
    </citation>
    <scope>NUCLEOTIDE SEQUENCE [LARGE SCALE GENOMIC DNA]</scope>
    <source>
        <strain evidence="1 2">CCMP1005</strain>
    </source>
</reference>
<dbReference type="OMA" id="DFDSPHI"/>
<dbReference type="EMBL" id="AGNL01045328">
    <property type="protein sequence ID" value="EJK48891.1"/>
    <property type="molecule type" value="Genomic_DNA"/>
</dbReference>
<dbReference type="OrthoDB" id="75067at2759"/>
<dbReference type="AlphaFoldDB" id="K0RIY0"/>
<dbReference type="eggNOG" id="ENOG502S5CD">
    <property type="taxonomic scope" value="Eukaryota"/>
</dbReference>
<organism evidence="1 2">
    <name type="scientific">Thalassiosira oceanica</name>
    <name type="common">Marine diatom</name>
    <dbReference type="NCBI Taxonomy" id="159749"/>
    <lineage>
        <taxon>Eukaryota</taxon>
        <taxon>Sar</taxon>
        <taxon>Stramenopiles</taxon>
        <taxon>Ochrophyta</taxon>
        <taxon>Bacillariophyta</taxon>
        <taxon>Coscinodiscophyceae</taxon>
        <taxon>Thalassiosirophycidae</taxon>
        <taxon>Thalassiosirales</taxon>
        <taxon>Thalassiosiraceae</taxon>
        <taxon>Thalassiosira</taxon>
    </lineage>
</organism>
<sequence length="138" mass="14900">MSSLSKAARQLVPAVTRRSSAVASQKFTTSAVTRGGATPPLAPFARIPVESEKLPEQYDAIWDDGVAPEVTLDFDCQHIDSGTGFLMWLGGLGFFTALYQGIKATDPSSKNPAVNRKMNEVGEWPIDESGQWRALSKA</sequence>
<dbReference type="PANTHER" id="PTHR36401">
    <property type="entry name" value="NADH DEHYDROGENASE [UBIQUINONE] 1 BETA SUBCOMPLEX SUBUNIT 8, MITOCHONDRIAL"/>
    <property type="match status" value="1"/>
</dbReference>
<name>K0RIY0_THAOC</name>
<protein>
    <submittedName>
        <fullName evidence="1">Uncharacterized protein</fullName>
    </submittedName>
</protein>
<dbReference type="InterPro" id="IPR038863">
    <property type="entry name" value="Put_Complex_I_su8"/>
</dbReference>
<proteinExistence type="predicted"/>
<accession>K0RIY0</accession>